<evidence type="ECO:0000259" key="3">
    <source>
        <dbReference type="Pfam" id="PF14389"/>
    </source>
</evidence>
<sequence>MEKESQYKDWSHRSLQHHKRNTVQNQVNAKSVCQRQGHETYQMFLEKDIAKLQRQLKQEVDTHRTLERALTRSLGALPRFSPGLATEVQKLVAEVAVLEEEVVHLEEYLTVLHQGLSHDQAQHTGEMPKVRSETFAEGQPSPTARRQPSLTTVKRTSVSANLLPSTIEKTRSKPVFLGGSPMYGQPKQKLSRSSTFRTESSAIMSSAGTCYG</sequence>
<evidence type="ECO:0000256" key="2">
    <source>
        <dbReference type="SAM" id="MobiDB-lite"/>
    </source>
</evidence>
<feature type="compositionally biased region" description="Polar residues" evidence="2">
    <location>
        <begin position="140"/>
        <end position="155"/>
    </location>
</feature>
<dbReference type="InterPro" id="IPR025757">
    <property type="entry name" value="MIP1_Leuzipper"/>
</dbReference>
<feature type="compositionally biased region" description="Polar residues" evidence="2">
    <location>
        <begin position="191"/>
        <end position="212"/>
    </location>
</feature>
<feature type="compositionally biased region" description="Basic and acidic residues" evidence="2">
    <location>
        <begin position="1"/>
        <end position="12"/>
    </location>
</feature>
<evidence type="ECO:0000256" key="1">
    <source>
        <dbReference type="SAM" id="Coils"/>
    </source>
</evidence>
<reference evidence="4" key="1">
    <citation type="submission" date="2021-01" db="EMBL/GenBank/DDBJ databases">
        <title>Adiantum capillus-veneris genome.</title>
        <authorList>
            <person name="Fang Y."/>
            <person name="Liao Q."/>
        </authorList>
    </citation>
    <scope>NUCLEOTIDE SEQUENCE</scope>
    <source>
        <strain evidence="4">H3</strain>
        <tissue evidence="4">Leaf</tissue>
    </source>
</reference>
<evidence type="ECO:0000313" key="5">
    <source>
        <dbReference type="Proteomes" id="UP000886520"/>
    </source>
</evidence>
<comment type="caution">
    <text evidence="4">The sequence shown here is derived from an EMBL/GenBank/DDBJ whole genome shotgun (WGS) entry which is preliminary data.</text>
</comment>
<dbReference type="Proteomes" id="UP000886520">
    <property type="component" value="Chromosome 25"/>
</dbReference>
<proteinExistence type="predicted"/>
<feature type="domain" description="Ternary complex factor MIP1 leucine-zipper" evidence="3">
    <location>
        <begin position="39"/>
        <end position="118"/>
    </location>
</feature>
<name>A0A9D4Z2U4_ADICA</name>
<feature type="region of interest" description="Disordered" evidence="2">
    <location>
        <begin position="121"/>
        <end position="155"/>
    </location>
</feature>
<keyword evidence="1" id="KW-0175">Coiled coil</keyword>
<protein>
    <recommendedName>
        <fullName evidence="3">Ternary complex factor MIP1 leucine-zipper domain-containing protein</fullName>
    </recommendedName>
</protein>
<dbReference type="EMBL" id="JABFUD020000025">
    <property type="protein sequence ID" value="KAI5058945.1"/>
    <property type="molecule type" value="Genomic_DNA"/>
</dbReference>
<accession>A0A9D4Z2U4</accession>
<dbReference type="PANTHER" id="PTHR46248">
    <property type="entry name" value="EXPRESSED PROTEIN"/>
    <property type="match status" value="1"/>
</dbReference>
<dbReference type="PANTHER" id="PTHR46248:SF4">
    <property type="entry name" value="OS01G0147800 PROTEIN"/>
    <property type="match status" value="1"/>
</dbReference>
<feature type="coiled-coil region" evidence="1">
    <location>
        <begin position="42"/>
        <end position="108"/>
    </location>
</feature>
<feature type="region of interest" description="Disordered" evidence="2">
    <location>
        <begin position="171"/>
        <end position="212"/>
    </location>
</feature>
<dbReference type="AlphaFoldDB" id="A0A9D4Z2U4"/>
<evidence type="ECO:0000313" key="4">
    <source>
        <dbReference type="EMBL" id="KAI5058945.1"/>
    </source>
</evidence>
<feature type="region of interest" description="Disordered" evidence="2">
    <location>
        <begin position="1"/>
        <end position="21"/>
    </location>
</feature>
<keyword evidence="5" id="KW-1185">Reference proteome</keyword>
<dbReference type="Pfam" id="PF14389">
    <property type="entry name" value="Lzipper-MIP1"/>
    <property type="match status" value="1"/>
</dbReference>
<gene>
    <name evidence="4" type="ORF">GOP47_0025264</name>
</gene>
<organism evidence="4 5">
    <name type="scientific">Adiantum capillus-veneris</name>
    <name type="common">Maidenhair fern</name>
    <dbReference type="NCBI Taxonomy" id="13818"/>
    <lineage>
        <taxon>Eukaryota</taxon>
        <taxon>Viridiplantae</taxon>
        <taxon>Streptophyta</taxon>
        <taxon>Embryophyta</taxon>
        <taxon>Tracheophyta</taxon>
        <taxon>Polypodiopsida</taxon>
        <taxon>Polypodiidae</taxon>
        <taxon>Polypodiales</taxon>
        <taxon>Pteridineae</taxon>
        <taxon>Pteridaceae</taxon>
        <taxon>Vittarioideae</taxon>
        <taxon>Adiantum</taxon>
    </lineage>
</organism>
<dbReference type="OrthoDB" id="1932315at2759"/>